<dbReference type="Pfam" id="PF03713">
    <property type="entry name" value="DUF305"/>
    <property type="match status" value="1"/>
</dbReference>
<dbReference type="EMBL" id="JAGEOK010000021">
    <property type="protein sequence ID" value="MBO2441796.1"/>
    <property type="molecule type" value="Genomic_DNA"/>
</dbReference>
<dbReference type="PANTHER" id="PTHR36933">
    <property type="entry name" value="SLL0788 PROTEIN"/>
    <property type="match status" value="1"/>
</dbReference>
<dbReference type="InterPro" id="IPR012347">
    <property type="entry name" value="Ferritin-like"/>
</dbReference>
<keyword evidence="2" id="KW-0732">Signal</keyword>
<evidence type="ECO:0000313" key="4">
    <source>
        <dbReference type="EMBL" id="MBO2441796.1"/>
    </source>
</evidence>
<accession>A0ABS3R6L7</accession>
<feature type="signal peptide" evidence="2">
    <location>
        <begin position="1"/>
        <end position="18"/>
    </location>
</feature>
<proteinExistence type="predicted"/>
<dbReference type="Gene3D" id="1.20.1260.10">
    <property type="match status" value="1"/>
</dbReference>
<evidence type="ECO:0000313" key="5">
    <source>
        <dbReference type="Proteomes" id="UP000666915"/>
    </source>
</evidence>
<feature type="region of interest" description="Disordered" evidence="1">
    <location>
        <begin position="23"/>
        <end position="48"/>
    </location>
</feature>
<dbReference type="InterPro" id="IPR005183">
    <property type="entry name" value="DUF305_CopM-like"/>
</dbReference>
<dbReference type="RefSeq" id="WP_208270136.1">
    <property type="nucleotide sequence ID" value="NZ_BAAAGM010000043.1"/>
</dbReference>
<feature type="compositionally biased region" description="Low complexity" evidence="1">
    <location>
        <begin position="32"/>
        <end position="48"/>
    </location>
</feature>
<gene>
    <name evidence="4" type="ORF">J4557_30165</name>
</gene>
<dbReference type="PANTHER" id="PTHR36933:SF1">
    <property type="entry name" value="SLL0788 PROTEIN"/>
    <property type="match status" value="1"/>
</dbReference>
<reference evidence="4 5" key="1">
    <citation type="submission" date="2021-03" db="EMBL/GenBank/DDBJ databases">
        <authorList>
            <person name="Kanchanasin P."/>
            <person name="Saeng-In P."/>
            <person name="Phongsopitanun W."/>
            <person name="Yuki M."/>
            <person name="Kudo T."/>
            <person name="Ohkuma M."/>
            <person name="Tanasupawat S."/>
        </authorList>
    </citation>
    <scope>NUCLEOTIDE SEQUENCE [LARGE SCALE GENOMIC DNA]</scope>
    <source>
        <strain evidence="4 5">L46</strain>
    </source>
</reference>
<evidence type="ECO:0000256" key="1">
    <source>
        <dbReference type="SAM" id="MobiDB-lite"/>
    </source>
</evidence>
<dbReference type="Proteomes" id="UP000666915">
    <property type="component" value="Unassembled WGS sequence"/>
</dbReference>
<feature type="chain" id="PRO_5045913469" evidence="2">
    <location>
        <begin position="19"/>
        <end position="199"/>
    </location>
</feature>
<dbReference type="PROSITE" id="PS51257">
    <property type="entry name" value="PROKAR_LIPOPROTEIN"/>
    <property type="match status" value="1"/>
</dbReference>
<keyword evidence="5" id="KW-1185">Reference proteome</keyword>
<feature type="domain" description="DUF305" evidence="3">
    <location>
        <begin position="57"/>
        <end position="198"/>
    </location>
</feature>
<evidence type="ECO:0000256" key="2">
    <source>
        <dbReference type="SAM" id="SignalP"/>
    </source>
</evidence>
<protein>
    <submittedName>
        <fullName evidence="4">DUF305 domain-containing protein</fullName>
    </submittedName>
</protein>
<organism evidence="4 5">
    <name type="scientific">Actinomadura nitritigenes</name>
    <dbReference type="NCBI Taxonomy" id="134602"/>
    <lineage>
        <taxon>Bacteria</taxon>
        <taxon>Bacillati</taxon>
        <taxon>Actinomycetota</taxon>
        <taxon>Actinomycetes</taxon>
        <taxon>Streptosporangiales</taxon>
        <taxon>Thermomonosporaceae</taxon>
        <taxon>Actinomadura</taxon>
    </lineage>
</organism>
<sequence length="199" mass="20882">MKRAIALVAVPALAFALAACGDSGDSGGKGGSKSSATPSMSMSMPATAAQAAHNEQDVMFAQMMIPHHRQAVEMAGLAPSRAASAQVKTLAAGIEKAQAPEIETMTGWLKDWGAPAPMSGMHHDMPGIMSEKDMTSLKGLKGAAFDRAFLRMMIEHHQGAVTMARAEIRSGRNADAKALAARIVRTQTAEIAKMRGLLK</sequence>
<comment type="caution">
    <text evidence="4">The sequence shown here is derived from an EMBL/GenBank/DDBJ whole genome shotgun (WGS) entry which is preliminary data.</text>
</comment>
<name>A0ABS3R6L7_9ACTN</name>
<evidence type="ECO:0000259" key="3">
    <source>
        <dbReference type="Pfam" id="PF03713"/>
    </source>
</evidence>